<dbReference type="GeneID" id="41328040"/>
<evidence type="ECO:0000313" key="3">
    <source>
        <dbReference type="Proteomes" id="UP000321408"/>
    </source>
</evidence>
<protein>
    <submittedName>
        <fullName evidence="2">PaaI family thioesterase</fullName>
        <ecNumber evidence="2">3.1.2.-</ecNumber>
    </submittedName>
</protein>
<dbReference type="InterPro" id="IPR029069">
    <property type="entry name" value="HotDog_dom_sf"/>
</dbReference>
<keyword evidence="3" id="KW-1185">Reference proteome</keyword>
<dbReference type="EMBL" id="CP042905">
    <property type="protein sequence ID" value="QEE14221.1"/>
    <property type="molecule type" value="Genomic_DNA"/>
</dbReference>
<name>A0A5B9D5L2_9ARCH</name>
<evidence type="ECO:0000313" key="2">
    <source>
        <dbReference type="EMBL" id="QEE14221.1"/>
    </source>
</evidence>
<keyword evidence="2" id="KW-0378">Hydrolase</keyword>
<dbReference type="Pfam" id="PF03061">
    <property type="entry name" value="4HBT"/>
    <property type="match status" value="1"/>
</dbReference>
<gene>
    <name evidence="2" type="ORF">DSAG12_00032</name>
</gene>
<dbReference type="AlphaFoldDB" id="A0A5B9D5L2"/>
<dbReference type="CDD" id="cd03443">
    <property type="entry name" value="PaaI_thioesterase"/>
    <property type="match status" value="1"/>
</dbReference>
<dbReference type="OrthoDB" id="350348at2157"/>
<dbReference type="RefSeq" id="WP_147661185.1">
    <property type="nucleotide sequence ID" value="NZ_CP042905.2"/>
</dbReference>
<dbReference type="KEGG" id="psyt:DSAG12_00032"/>
<feature type="domain" description="Thioesterase" evidence="1">
    <location>
        <begin position="71"/>
        <end position="122"/>
    </location>
</feature>
<reference evidence="2 3" key="2">
    <citation type="journal article" date="2024" name="Int. J. Syst. Evol. Microbiol.">
        <title>Promethearchaeum syntrophicum gen. nov., sp. nov., an anaerobic, obligately syntrophic archaeon, the first isolate of the lineage 'Asgard' archaea, and proposal of the new archaeal phylum Promethearchaeota phyl. nov. and kingdom Promethearchaeati regn. nov.</title>
        <authorList>
            <person name="Imachi H."/>
            <person name="Nobu M.K."/>
            <person name="Kato S."/>
            <person name="Takaki Y."/>
            <person name="Miyazaki M."/>
            <person name="Miyata M."/>
            <person name="Ogawara M."/>
            <person name="Saito Y."/>
            <person name="Sakai S."/>
            <person name="Tahara Y.O."/>
            <person name="Takano Y."/>
            <person name="Tasumi E."/>
            <person name="Uematsu K."/>
            <person name="Yoshimura T."/>
            <person name="Itoh T."/>
            <person name="Ohkuma M."/>
            <person name="Takai K."/>
        </authorList>
    </citation>
    <scope>NUCLEOTIDE SEQUENCE [LARGE SCALE GENOMIC DNA]</scope>
    <source>
        <strain evidence="2 3">MK-D1</strain>
    </source>
</reference>
<reference evidence="2 3" key="1">
    <citation type="journal article" date="2020" name="Nature">
        <title>Isolation of an archaeon at the prokaryote-eukaryote interface.</title>
        <authorList>
            <person name="Imachi H."/>
            <person name="Nobu M.K."/>
            <person name="Nakahara N."/>
            <person name="Morono Y."/>
            <person name="Ogawara M."/>
            <person name="Takaki Y."/>
            <person name="Takano Y."/>
            <person name="Uematsu K."/>
            <person name="Ikuta T."/>
            <person name="Ito M."/>
            <person name="Matsui Y."/>
            <person name="Miyazaki M."/>
            <person name="Murata K."/>
            <person name="Saito Y."/>
            <person name="Sakai S."/>
            <person name="Song C."/>
            <person name="Tasumi E."/>
            <person name="Yamanaka Y."/>
            <person name="Yamaguchi T."/>
            <person name="Kamagata Y."/>
            <person name="Tamaki H."/>
            <person name="Takai K."/>
        </authorList>
    </citation>
    <scope>NUCLEOTIDE SEQUENCE [LARGE SCALE GENOMIC DNA]</scope>
    <source>
        <strain evidence="2 3">MK-D1</strain>
    </source>
</reference>
<dbReference type="Gene3D" id="3.10.129.10">
    <property type="entry name" value="Hotdog Thioesterase"/>
    <property type="match status" value="1"/>
</dbReference>
<dbReference type="Proteomes" id="UP000321408">
    <property type="component" value="Chromosome"/>
</dbReference>
<organism evidence="2 3">
    <name type="scientific">Promethearchaeum syntrophicum</name>
    <dbReference type="NCBI Taxonomy" id="2594042"/>
    <lineage>
        <taxon>Archaea</taxon>
        <taxon>Promethearchaeati</taxon>
        <taxon>Promethearchaeota</taxon>
        <taxon>Promethearchaeia</taxon>
        <taxon>Promethearchaeales</taxon>
        <taxon>Promethearchaeaceae</taxon>
        <taxon>Promethearchaeum</taxon>
    </lineage>
</organism>
<dbReference type="InterPro" id="IPR006683">
    <property type="entry name" value="Thioestr_dom"/>
</dbReference>
<evidence type="ECO:0000259" key="1">
    <source>
        <dbReference type="Pfam" id="PF03061"/>
    </source>
</evidence>
<proteinExistence type="predicted"/>
<accession>A0A5B9D5L2</accession>
<dbReference type="PANTHER" id="PTHR47260">
    <property type="entry name" value="UPF0644 PROTEIN PB2B4.06"/>
    <property type="match status" value="1"/>
</dbReference>
<dbReference type="EC" id="3.1.2.-" evidence="2"/>
<dbReference type="PANTHER" id="PTHR47260:SF1">
    <property type="entry name" value="UPF0644 PROTEIN PB2B4.06"/>
    <property type="match status" value="1"/>
</dbReference>
<dbReference type="InterPro" id="IPR052061">
    <property type="entry name" value="PTE-AB_protein"/>
</dbReference>
<sequence length="169" mass="19129">MHEIDYSDLIKQGFKEILVHIPPGYGHYCFACSKSNPIGLKLRFFANIETEELVSRYIVPKEFCGFPKYSHGGILTTLVDELMAHVTFFIFGRYGITKSINVKFLRPVLIDEPIFIHSKISKSLEGKAGKEIYANAKIYSGKDSSGKLCVKSDGILVILPDDRFKNLYE</sequence>
<dbReference type="SUPFAM" id="SSF54637">
    <property type="entry name" value="Thioesterase/thiol ester dehydrase-isomerase"/>
    <property type="match status" value="1"/>
</dbReference>